<dbReference type="InterPro" id="IPR003029">
    <property type="entry name" value="S1_domain"/>
</dbReference>
<keyword evidence="7" id="KW-0819">tRNA processing</keyword>
<feature type="compositionally biased region" description="Basic residues" evidence="16">
    <location>
        <begin position="325"/>
        <end position="337"/>
    </location>
</feature>
<evidence type="ECO:0000256" key="14">
    <source>
        <dbReference type="ARBA" id="ARBA00066879"/>
    </source>
</evidence>
<feature type="compositionally biased region" description="Low complexity" evidence="16">
    <location>
        <begin position="112"/>
        <end position="132"/>
    </location>
</feature>
<keyword evidence="8" id="KW-0479">Metal-binding</keyword>
<dbReference type="Pfam" id="PF10150">
    <property type="entry name" value="RNase_E_G"/>
    <property type="match status" value="1"/>
</dbReference>
<protein>
    <recommendedName>
        <fullName evidence="15">Ribonuclease E</fullName>
        <ecNumber evidence="14">3.1.26.12</ecNumber>
    </recommendedName>
</protein>
<keyword evidence="5" id="KW-0963">Cytoplasm</keyword>
<evidence type="ECO:0000259" key="17">
    <source>
        <dbReference type="PROSITE" id="PS50126"/>
    </source>
</evidence>
<reference evidence="19" key="1">
    <citation type="submission" date="2015-02" db="EMBL/GenBank/DDBJ databases">
        <title>Draft Genome of Frankia sp. CpI1-S.</title>
        <authorList>
            <person name="Oshone R.T."/>
            <person name="Ngom M."/>
            <person name="Ghodhbane-Gtari F."/>
            <person name="Gtari M."/>
            <person name="Morris K."/>
            <person name="Thomas K."/>
            <person name="Sen A."/>
            <person name="Tisa L.S."/>
        </authorList>
    </citation>
    <scope>NUCLEOTIDE SEQUENCE [LARGE SCALE GENOMIC DNA]</scope>
    <source>
        <strain evidence="19">CpI1-S</strain>
    </source>
</reference>
<feature type="compositionally biased region" description="Basic residues" evidence="16">
    <location>
        <begin position="573"/>
        <end position="585"/>
    </location>
</feature>
<dbReference type="FunFam" id="2.40.50.140:FF:000066">
    <property type="entry name" value="Ribonuclease E"/>
    <property type="match status" value="1"/>
</dbReference>
<dbReference type="SUPFAM" id="SSF50249">
    <property type="entry name" value="Nucleic acid-binding proteins"/>
    <property type="match status" value="1"/>
</dbReference>
<evidence type="ECO:0000256" key="11">
    <source>
        <dbReference type="ARBA" id="ARBA00022842"/>
    </source>
</evidence>
<dbReference type="Proteomes" id="UP000032545">
    <property type="component" value="Unassembled WGS sequence"/>
</dbReference>
<dbReference type="NCBIfam" id="TIGR00757">
    <property type="entry name" value="RNaseEG"/>
    <property type="match status" value="1"/>
</dbReference>
<comment type="similarity">
    <text evidence="4">Belongs to the RNase E/G family.</text>
</comment>
<comment type="cofactor">
    <cofactor evidence="2">
        <name>Zn(2+)</name>
        <dbReference type="ChEBI" id="CHEBI:29105"/>
    </cofactor>
</comment>
<comment type="subcellular location">
    <subcellularLocation>
        <location evidence="3">Cytoplasm</location>
    </subcellularLocation>
</comment>
<feature type="compositionally biased region" description="Low complexity" evidence="16">
    <location>
        <begin position="141"/>
        <end position="154"/>
    </location>
</feature>
<feature type="compositionally biased region" description="Acidic residues" evidence="16">
    <location>
        <begin position="638"/>
        <end position="647"/>
    </location>
</feature>
<feature type="compositionally biased region" description="Low complexity" evidence="16">
    <location>
        <begin position="268"/>
        <end position="315"/>
    </location>
</feature>
<feature type="compositionally biased region" description="Acidic residues" evidence="16">
    <location>
        <begin position="591"/>
        <end position="605"/>
    </location>
</feature>
<dbReference type="PROSITE" id="PS50126">
    <property type="entry name" value="S1"/>
    <property type="match status" value="1"/>
</dbReference>
<feature type="compositionally biased region" description="Basic residues" evidence="16">
    <location>
        <begin position="651"/>
        <end position="661"/>
    </location>
</feature>
<dbReference type="InterPro" id="IPR019307">
    <property type="entry name" value="RNA-bd_AU-1/RNase_E/G"/>
</dbReference>
<feature type="compositionally biased region" description="Low complexity" evidence="16">
    <location>
        <begin position="430"/>
        <end position="458"/>
    </location>
</feature>
<evidence type="ECO:0000313" key="19">
    <source>
        <dbReference type="Proteomes" id="UP000032545"/>
    </source>
</evidence>
<evidence type="ECO:0000256" key="2">
    <source>
        <dbReference type="ARBA" id="ARBA00001947"/>
    </source>
</evidence>
<evidence type="ECO:0000256" key="15">
    <source>
        <dbReference type="ARBA" id="ARBA00072999"/>
    </source>
</evidence>
<accession>A0A0D8BMQ2</accession>
<feature type="compositionally biased region" description="Low complexity" evidence="16">
    <location>
        <begin position="198"/>
        <end position="235"/>
    </location>
</feature>
<feature type="region of interest" description="Disordered" evidence="16">
    <location>
        <begin position="1286"/>
        <end position="1349"/>
    </location>
</feature>
<feature type="compositionally biased region" description="Basic and acidic residues" evidence="16">
    <location>
        <begin position="679"/>
        <end position="690"/>
    </location>
</feature>
<keyword evidence="6" id="KW-0507">mRNA processing</keyword>
<dbReference type="GO" id="GO:0008995">
    <property type="term" value="F:ribonuclease E activity"/>
    <property type="evidence" value="ECO:0007669"/>
    <property type="project" value="UniProtKB-EC"/>
</dbReference>
<evidence type="ECO:0000256" key="4">
    <source>
        <dbReference type="ARBA" id="ARBA00005522"/>
    </source>
</evidence>
<dbReference type="GO" id="GO:0003723">
    <property type="term" value="F:RNA binding"/>
    <property type="evidence" value="ECO:0007669"/>
    <property type="project" value="UniProtKB-KW"/>
</dbReference>
<dbReference type="GO" id="GO:0006397">
    <property type="term" value="P:mRNA processing"/>
    <property type="evidence" value="ECO:0007669"/>
    <property type="project" value="UniProtKB-KW"/>
</dbReference>
<evidence type="ECO:0000256" key="3">
    <source>
        <dbReference type="ARBA" id="ARBA00004496"/>
    </source>
</evidence>
<feature type="compositionally biased region" description="Low complexity" evidence="16">
    <location>
        <begin position="338"/>
        <end position="392"/>
    </location>
</feature>
<evidence type="ECO:0000313" key="18">
    <source>
        <dbReference type="EMBL" id="KJE25493.1"/>
    </source>
</evidence>
<name>A0A0D8BMQ2_9ACTN</name>
<comment type="catalytic activity">
    <reaction evidence="13">
        <text>Endonucleolytic cleavage of single-stranded RNA in A- and U-rich regions.</text>
        <dbReference type="EC" id="3.1.26.12"/>
    </reaction>
</comment>
<keyword evidence="19" id="KW-1185">Reference proteome</keyword>
<proteinExistence type="inferred from homology"/>
<evidence type="ECO:0000256" key="5">
    <source>
        <dbReference type="ARBA" id="ARBA00022490"/>
    </source>
</evidence>
<dbReference type="InterPro" id="IPR012340">
    <property type="entry name" value="NA-bd_OB-fold"/>
</dbReference>
<keyword evidence="12" id="KW-0694">RNA-binding</keyword>
<evidence type="ECO:0000256" key="13">
    <source>
        <dbReference type="ARBA" id="ARBA00050524"/>
    </source>
</evidence>
<evidence type="ECO:0000256" key="16">
    <source>
        <dbReference type="SAM" id="MobiDB-lite"/>
    </source>
</evidence>
<dbReference type="CDD" id="cd04453">
    <property type="entry name" value="S1_RNase_E"/>
    <property type="match status" value="1"/>
</dbReference>
<keyword evidence="9 18" id="KW-0378">Hydrolase</keyword>
<evidence type="ECO:0000256" key="7">
    <source>
        <dbReference type="ARBA" id="ARBA00022694"/>
    </source>
</evidence>
<dbReference type="RefSeq" id="WP_044882932.1">
    <property type="nucleotide sequence ID" value="NZ_JYFN01000001.1"/>
</dbReference>
<feature type="domain" description="S1 motif" evidence="17">
    <location>
        <begin position="770"/>
        <end position="853"/>
    </location>
</feature>
<dbReference type="PATRIC" id="fig|1502723.3.peg.124"/>
<dbReference type="GO" id="GO:0005737">
    <property type="term" value="C:cytoplasm"/>
    <property type="evidence" value="ECO:0007669"/>
    <property type="project" value="UniProtKB-SubCell"/>
</dbReference>
<feature type="region of interest" description="Disordered" evidence="16">
    <location>
        <begin position="1228"/>
        <end position="1247"/>
    </location>
</feature>
<evidence type="ECO:0000256" key="6">
    <source>
        <dbReference type="ARBA" id="ARBA00022664"/>
    </source>
</evidence>
<feature type="region of interest" description="Disordered" evidence="16">
    <location>
        <begin position="503"/>
        <end position="717"/>
    </location>
</feature>
<feature type="region of interest" description="Disordered" evidence="16">
    <location>
        <begin position="1"/>
        <end position="487"/>
    </location>
</feature>
<comment type="cofactor">
    <cofactor evidence="1">
        <name>Mg(2+)</name>
        <dbReference type="ChEBI" id="CHEBI:18420"/>
    </cofactor>
</comment>
<feature type="region of interest" description="Disordered" evidence="16">
    <location>
        <begin position="1150"/>
        <end position="1188"/>
    </location>
</feature>
<dbReference type="PANTHER" id="PTHR30001">
    <property type="entry name" value="RIBONUCLEASE"/>
    <property type="match status" value="1"/>
</dbReference>
<evidence type="ECO:0000256" key="9">
    <source>
        <dbReference type="ARBA" id="ARBA00022801"/>
    </source>
</evidence>
<dbReference type="PANTHER" id="PTHR30001:SF0">
    <property type="entry name" value="RIBONUCLEASE G"/>
    <property type="match status" value="1"/>
</dbReference>
<feature type="compositionally biased region" description="Basic and acidic residues" evidence="16">
    <location>
        <begin position="606"/>
        <end position="622"/>
    </location>
</feature>
<dbReference type="InterPro" id="IPR004659">
    <property type="entry name" value="RNase_E/G"/>
</dbReference>
<dbReference type="EMBL" id="JYFN01000001">
    <property type="protein sequence ID" value="KJE25493.1"/>
    <property type="molecule type" value="Genomic_DNA"/>
</dbReference>
<dbReference type="GO" id="GO:0046872">
    <property type="term" value="F:metal ion binding"/>
    <property type="evidence" value="ECO:0007669"/>
    <property type="project" value="UniProtKB-KW"/>
</dbReference>
<keyword evidence="10" id="KW-0862">Zinc</keyword>
<dbReference type="GO" id="GO:0008033">
    <property type="term" value="P:tRNA processing"/>
    <property type="evidence" value="ECO:0007669"/>
    <property type="project" value="UniProtKB-KW"/>
</dbReference>
<evidence type="ECO:0000256" key="12">
    <source>
        <dbReference type="ARBA" id="ARBA00022884"/>
    </source>
</evidence>
<dbReference type="Gene3D" id="2.40.50.140">
    <property type="entry name" value="Nucleic acid-binding proteins"/>
    <property type="match status" value="1"/>
</dbReference>
<feature type="compositionally biased region" description="Basic residues" evidence="16">
    <location>
        <begin position="170"/>
        <end position="179"/>
    </location>
</feature>
<feature type="compositionally biased region" description="Low complexity" evidence="16">
    <location>
        <begin position="1150"/>
        <end position="1160"/>
    </location>
</feature>
<dbReference type="EC" id="3.1.26.12" evidence="14"/>
<sequence length="1349" mass="137298">MPDDDLTTQTESESTRPAPRRRRAAGRAAGPPPEHPDGSAPDGAVATAAPSVTNDAAGPPAPAAVSGEDTTPSGEPPSADAPATTRRRTRTSSTTRTRSTRATRAKADDASDAATVDPAAAQVAATADPAVSGAVPPVDLATSPAAAPADAATAAGGGATEGVEPSAPARRTRATRSRRAVRDVAAAEIPTPVESVIGADATAAGSSAAAGTTPAPAVAAGTATAASTESRSAPAPISPVAGAPSGETAAAPPVEDTPKPKRTRARRAASGPVTAPVAPPAAEASASTTEASATEPSAVEPSAVEPAPAVTAPAEAGGGEPTRTRATRTRTTRRRATAAKGAPAEAASGSAPAAEVSAAGSSAADAPPGPAPASEVPADEVPSAAVAEPSAVTELSAGAEPPVVDAAAQPSGVSEPPATGTPLGSTPVSAPAGGQAPAEGEPVQPEPAAAESASAGTRTRTRTRRVTAPTWAGIGDEPPVEPVSRPAARRPVAMVTFQAPEPAAVEARWRRADAADEAGSAAESAPTAVAERPAEPELADEDTDTDIVTEELTAVDEDGEFDDDDQGGGSGSTRRRRRGRRGRGRARGDEDGTETDVEDGVGETDEAPRAADATDRPGRGGELEPAAADGGEAAERADDGDDEDEDDRAGGSRRRRRRRRRAGGDEPAVVDDPPNTVVHVREIRRDDDLVRGLSGSTRLEAKRQRRREGRDSGRRRPPIVTEAEFLARREAVERRMIVRHAGDRTQIAVLEDSVLVEHFVTRASSASYAGNVYLGRVQNVLASMEAAFVDIGKGRNAVLYAGEVNYDASGLDGRPRKIEQVLKSGQSVLVQVSKDPIGHKGARLTSQISLPGRYLVYVPDGQNAGISRKLPDTERARLKSILKKITPEDGGVIVRTAAEGASEAELERDIERLAAQWEDIERRAKKASAPALLYGEPDLVVRVIRDIFNEDFTELVVQGSGEAATIEEYIDAVAPDLRPRIRRYTGSGDVFVDYRVDEQLAKALDRKVWLPSGGSLVIDRTEAMTVIDVNTGKFTGKGGNLEETVTKNNLEAAEEIVRQLRLRDIGGIIVIDFIDMVLESNRELVLRRLTECLGRDRTRHQVAEVTSLGLVQMTRKRVGQGLLEAYSEPCVHCNGRGVLIHLNGGGGGHAHPAAGSVAAGSGAGQSEPAAVGSGSGGSGRRSRGAATRAAGGPALVAAASVGAPAGDTEVAGGAVSAADLVQPAAADNDDAGMALGDAGGAPDSPSAPTGVVADAAAAGPIVAVNGNGHVPAGAVAVTAPTAPLAQTGGGDSAPPVYANSDDPDSLATADSGVAAGKPVRSRRRRASRPVSKPAESLESVPPSAESTGT</sequence>
<reference evidence="18 19" key="2">
    <citation type="journal article" date="2016" name="Genome Announc.">
        <title>Permanent Draft Genome Sequences for Two Variants of Frankia sp. Strain CpI1, the First Frankia Strain Isolated from Root Nodules of Comptonia peregrina.</title>
        <authorList>
            <person name="Oshone R."/>
            <person name="Hurst S.G.IV."/>
            <person name="Abebe-Akele F."/>
            <person name="Simpson S."/>
            <person name="Morris K."/>
            <person name="Thomas W.K."/>
            <person name="Tisa L.S."/>
        </authorList>
    </citation>
    <scope>NUCLEOTIDE SEQUENCE [LARGE SCALE GENOMIC DNA]</scope>
    <source>
        <strain evidence="19">CpI1-S</strain>
    </source>
</reference>
<evidence type="ECO:0000256" key="10">
    <source>
        <dbReference type="ARBA" id="ARBA00022833"/>
    </source>
</evidence>
<dbReference type="OrthoDB" id="9804278at2"/>
<evidence type="ECO:0000256" key="1">
    <source>
        <dbReference type="ARBA" id="ARBA00001946"/>
    </source>
</evidence>
<dbReference type="GO" id="GO:0006364">
    <property type="term" value="P:rRNA processing"/>
    <property type="evidence" value="ECO:0007669"/>
    <property type="project" value="TreeGrafter"/>
</dbReference>
<organism evidence="18 19">
    <name type="scientific">Frankia torreyi</name>
    <dbReference type="NCBI Taxonomy" id="1856"/>
    <lineage>
        <taxon>Bacteria</taxon>
        <taxon>Bacillati</taxon>
        <taxon>Actinomycetota</taxon>
        <taxon>Actinomycetes</taxon>
        <taxon>Frankiales</taxon>
        <taxon>Frankiaceae</taxon>
        <taxon>Frankia</taxon>
    </lineage>
</organism>
<comment type="caution">
    <text evidence="18">The sequence shown here is derived from an EMBL/GenBank/DDBJ whole genome shotgun (WGS) entry which is preliminary data.</text>
</comment>
<gene>
    <name evidence="18" type="ORF">FF36_00108</name>
</gene>
<evidence type="ECO:0000256" key="8">
    <source>
        <dbReference type="ARBA" id="ARBA00022723"/>
    </source>
</evidence>
<keyword evidence="11" id="KW-0460">Magnesium</keyword>
<dbReference type="SMART" id="SM00316">
    <property type="entry name" value="S1"/>
    <property type="match status" value="1"/>
</dbReference>
<feature type="compositionally biased region" description="Acidic residues" evidence="16">
    <location>
        <begin position="537"/>
        <end position="566"/>
    </location>
</feature>